<evidence type="ECO:0008006" key="5">
    <source>
        <dbReference type="Google" id="ProtNLM"/>
    </source>
</evidence>
<feature type="coiled-coil region" evidence="1">
    <location>
        <begin position="114"/>
        <end position="141"/>
    </location>
</feature>
<keyword evidence="4" id="KW-1185">Reference proteome</keyword>
<keyword evidence="1" id="KW-0175">Coiled coil</keyword>
<evidence type="ECO:0000256" key="2">
    <source>
        <dbReference type="SAM" id="Phobius"/>
    </source>
</evidence>
<feature type="transmembrane region" description="Helical" evidence="2">
    <location>
        <begin position="45"/>
        <end position="65"/>
    </location>
</feature>
<dbReference type="Proteomes" id="UP000321222">
    <property type="component" value="Chromosome"/>
</dbReference>
<proteinExistence type="predicted"/>
<evidence type="ECO:0000256" key="1">
    <source>
        <dbReference type="SAM" id="Coils"/>
    </source>
</evidence>
<protein>
    <recommendedName>
        <fullName evidence="5">Anti-sigma factor</fullName>
    </recommendedName>
</protein>
<name>A0A5B9FZV9_9FLAO</name>
<dbReference type="RefSeq" id="WP_147583799.1">
    <property type="nucleotide sequence ID" value="NZ_CP042831.1"/>
</dbReference>
<reference evidence="3 4" key="1">
    <citation type="submission" date="2019-08" db="EMBL/GenBank/DDBJ databases">
        <title>Flavobacterium alkalisoli sp. nov., isolated from rhizosphere soil of Suaeda salsa.</title>
        <authorList>
            <person name="Sun J.-Q."/>
            <person name="Xu L."/>
        </authorList>
    </citation>
    <scope>NUCLEOTIDE SEQUENCE [LARGE SCALE GENOMIC DNA]</scope>
    <source>
        <strain evidence="3 4">XS-5</strain>
    </source>
</reference>
<dbReference type="KEGG" id="fak:FUA48_12285"/>
<evidence type="ECO:0000313" key="4">
    <source>
        <dbReference type="Proteomes" id="UP000321222"/>
    </source>
</evidence>
<organism evidence="3 4">
    <name type="scientific">Flavobacterium alkalisoli</name>
    <dbReference type="NCBI Taxonomy" id="2602769"/>
    <lineage>
        <taxon>Bacteria</taxon>
        <taxon>Pseudomonadati</taxon>
        <taxon>Bacteroidota</taxon>
        <taxon>Flavobacteriia</taxon>
        <taxon>Flavobacteriales</taxon>
        <taxon>Flavobacteriaceae</taxon>
        <taxon>Flavobacterium</taxon>
    </lineage>
</organism>
<keyword evidence="2" id="KW-0812">Transmembrane</keyword>
<sequence length="182" mass="21055">MNEDKNLNELFKRLEGQWDNHEPVLGHQQRFLDRLDGKKKKHSPILILLPIAAAVLILFGIFNVYNEDANGNNNQQVATVSPKVQETQTYFAAIIEKELAKVEKEKSPETQMIVQDALVQMKKLEQDYDKLTQELIQKGESKQLIHAMITNLQTRISFLEDVLTRIENIKKIKEDYHENATT</sequence>
<dbReference type="OrthoDB" id="1143801at2"/>
<dbReference type="AlphaFoldDB" id="A0A5B9FZV9"/>
<dbReference type="EMBL" id="CP042831">
    <property type="protein sequence ID" value="QEE50327.1"/>
    <property type="molecule type" value="Genomic_DNA"/>
</dbReference>
<keyword evidence="2" id="KW-0472">Membrane</keyword>
<gene>
    <name evidence="3" type="ORF">FUA48_12285</name>
</gene>
<keyword evidence="2" id="KW-1133">Transmembrane helix</keyword>
<accession>A0A5B9FZV9</accession>
<evidence type="ECO:0000313" key="3">
    <source>
        <dbReference type="EMBL" id="QEE50327.1"/>
    </source>
</evidence>